<dbReference type="EC" id="6.2.1.30" evidence="1"/>
<dbReference type="InterPro" id="IPR053158">
    <property type="entry name" value="CapK_Type1_Caps_Biosynth"/>
</dbReference>
<dbReference type="SUPFAM" id="SSF56801">
    <property type="entry name" value="Acetyl-CoA synthetase-like"/>
    <property type="match status" value="1"/>
</dbReference>
<sequence length="465" mass="50302">MLPIFDPWLSTVVAADVASCTYLASQRLAALRARRLAALLRAAVRDSPLYRSILRGKDLDALRLEDLPIMSKAELMQNFDHWVADPEIRLSALRRFTAERSLIAEPFLGRYMVWESSGSSSVEPGVFVQDAAAMAVYDALEAIRRPVLSPLRRLLDPCYLGERIAFVGATSGHFASTVSVERLRRLNPPLAPRLQSVSFLQPLGRLMAELKALQPTIVATYPSAAVLLAEERRAGRLQIAPKEIWTGGETLTPAMRGVVEQAFDCPVANGYGASEFLSLASQCRCGALHLNSDWAILESIDDKGDPVPPGRPGASVLLTNLANHVQPIIRYDLADSVTLHADACACGSSLPVIEVQGRRDDTLRLAGSGGRTVSVLPLAVSTVLENDAGLFDFQLVQQGPSDLLLQTGRRGESAVAALRRAKTVLSDYLAQQGACAVRIHCRSGKLAEPGPSAKVRRVVAMERAI</sequence>
<protein>
    <submittedName>
        <fullName evidence="1">Phenylacetate-coenzyme A ligase</fullName>
        <ecNumber evidence="1">6.2.1.30</ecNumber>
    </submittedName>
</protein>
<comment type="caution">
    <text evidence="1">The sequence shown here is derived from an EMBL/GenBank/DDBJ whole genome shotgun (WGS) entry which is preliminary data.</text>
</comment>
<keyword evidence="1" id="KW-0436">Ligase</keyword>
<dbReference type="AlphaFoldDB" id="A0A1J5Q021"/>
<dbReference type="GO" id="GO:0047475">
    <property type="term" value="F:phenylacetate-CoA ligase activity"/>
    <property type="evidence" value="ECO:0007669"/>
    <property type="project" value="UniProtKB-EC"/>
</dbReference>
<reference evidence="1" key="1">
    <citation type="submission" date="2016-10" db="EMBL/GenBank/DDBJ databases">
        <title>Sequence of Gallionella enrichment culture.</title>
        <authorList>
            <person name="Poehlein A."/>
            <person name="Muehling M."/>
            <person name="Daniel R."/>
        </authorList>
    </citation>
    <scope>NUCLEOTIDE SEQUENCE</scope>
</reference>
<dbReference type="PANTHER" id="PTHR36932">
    <property type="entry name" value="CAPSULAR POLYSACCHARIDE BIOSYNTHESIS PROTEIN"/>
    <property type="match status" value="1"/>
</dbReference>
<dbReference type="InterPro" id="IPR042099">
    <property type="entry name" value="ANL_N_sf"/>
</dbReference>
<evidence type="ECO:0000313" key="1">
    <source>
        <dbReference type="EMBL" id="OIQ77073.1"/>
    </source>
</evidence>
<gene>
    <name evidence="1" type="ORF">GALL_412380</name>
</gene>
<accession>A0A1J5Q021</accession>
<name>A0A1J5Q021_9ZZZZ</name>
<proteinExistence type="predicted"/>
<dbReference type="Gene3D" id="3.40.50.12780">
    <property type="entry name" value="N-terminal domain of ligase-like"/>
    <property type="match status" value="1"/>
</dbReference>
<dbReference type="PANTHER" id="PTHR36932:SF1">
    <property type="entry name" value="CAPSULAR POLYSACCHARIDE BIOSYNTHESIS PROTEIN"/>
    <property type="match status" value="1"/>
</dbReference>
<organism evidence="1">
    <name type="scientific">mine drainage metagenome</name>
    <dbReference type="NCBI Taxonomy" id="410659"/>
    <lineage>
        <taxon>unclassified sequences</taxon>
        <taxon>metagenomes</taxon>
        <taxon>ecological metagenomes</taxon>
    </lineage>
</organism>
<dbReference type="EMBL" id="MLJW01001702">
    <property type="protein sequence ID" value="OIQ77073.1"/>
    <property type="molecule type" value="Genomic_DNA"/>
</dbReference>